<comment type="subcellular location">
    <subcellularLocation>
        <location evidence="1">Membrane</location>
        <topology evidence="1">Multi-pass membrane protein</topology>
    </subcellularLocation>
</comment>
<dbReference type="PANTHER" id="PTHR10332">
    <property type="entry name" value="EQUILIBRATIVE NUCLEOSIDE TRANSPORTER"/>
    <property type="match status" value="1"/>
</dbReference>
<sequence length="421" mass="47442">MSQEDPQVVEDVESGEVKKDSEYTSDDKKSEESSTQLDNKDSEKKDDNIENRVTFTIEMFFFLIGTNILYSYNTFLNGNDFFVKLFPERDIGMELSRVLTISSGVCYLITLPFIEQFTLVSRMYASTILMAAVQIIVWIYVNVGTPKYQVVYTLAALTSVAQSVLYGTSMGFAGLFGLKTSAMANTGVALGGLISSILRMISKTFPRGDGWFYFAFAVICTSSSAICFHIFNKTEICQERVKLAQTSSNFLVRMKRIGGVFKKIWPFVLEGFFNMAITLTFFPGYAFYVGDHHNLGDWYMTIILFMFMVGDFVGRLITRWFSWPSAKYLWIPHLCRLIFIVLYVCPVEGVFLQDDIFIDFVTLALSLTGGYWGGLCITYTATSEKLEKEEIDLAVFCTVLATNLGVFAGSWLTFAAQAGHK</sequence>
<proteinExistence type="inferred from homology"/>
<dbReference type="OrthoDB" id="46396at2759"/>
<dbReference type="AlphaFoldDB" id="A2EMT5"/>
<dbReference type="OMA" id="KTSAMAN"/>
<feature type="transmembrane region" description="Helical" evidence="8">
    <location>
        <begin position="329"/>
        <end position="351"/>
    </location>
</feature>
<reference evidence="9" key="2">
    <citation type="journal article" date="2007" name="Science">
        <title>Draft genome sequence of the sexually transmitted pathogen Trichomonas vaginalis.</title>
        <authorList>
            <person name="Carlton J.M."/>
            <person name="Hirt R.P."/>
            <person name="Silva J.C."/>
            <person name="Delcher A.L."/>
            <person name="Schatz M."/>
            <person name="Zhao Q."/>
            <person name="Wortman J.R."/>
            <person name="Bidwell S.L."/>
            <person name="Alsmark U.C.M."/>
            <person name="Besteiro S."/>
            <person name="Sicheritz-Ponten T."/>
            <person name="Noel C.J."/>
            <person name="Dacks J.B."/>
            <person name="Foster P.G."/>
            <person name="Simillion C."/>
            <person name="Van de Peer Y."/>
            <person name="Miranda-Saavedra D."/>
            <person name="Barton G.J."/>
            <person name="Westrop G.D."/>
            <person name="Mueller S."/>
            <person name="Dessi D."/>
            <person name="Fiori P.L."/>
            <person name="Ren Q."/>
            <person name="Paulsen I."/>
            <person name="Zhang H."/>
            <person name="Bastida-Corcuera F.D."/>
            <person name="Simoes-Barbosa A."/>
            <person name="Brown M.T."/>
            <person name="Hayes R.D."/>
            <person name="Mukherjee M."/>
            <person name="Okumura C.Y."/>
            <person name="Schneider R."/>
            <person name="Smith A.J."/>
            <person name="Vanacova S."/>
            <person name="Villalvazo M."/>
            <person name="Haas B.J."/>
            <person name="Pertea M."/>
            <person name="Feldblyum T.V."/>
            <person name="Utterback T.R."/>
            <person name="Shu C.L."/>
            <person name="Osoegawa K."/>
            <person name="de Jong P.J."/>
            <person name="Hrdy I."/>
            <person name="Horvathova L."/>
            <person name="Zubacova Z."/>
            <person name="Dolezal P."/>
            <person name="Malik S.B."/>
            <person name="Logsdon J.M. Jr."/>
            <person name="Henze K."/>
            <person name="Gupta A."/>
            <person name="Wang C.C."/>
            <person name="Dunne R.L."/>
            <person name="Upcroft J.A."/>
            <person name="Upcroft P."/>
            <person name="White O."/>
            <person name="Salzberg S.L."/>
            <person name="Tang P."/>
            <person name="Chiu C.-H."/>
            <person name="Lee Y.-S."/>
            <person name="Embley T.M."/>
            <person name="Coombs G.H."/>
            <person name="Mottram J.C."/>
            <person name="Tachezy J."/>
            <person name="Fraser-Liggett C.M."/>
            <person name="Johnson P.J."/>
        </authorList>
    </citation>
    <scope>NUCLEOTIDE SEQUENCE [LARGE SCALE GENOMIC DNA]</scope>
    <source>
        <strain evidence="9">G3</strain>
    </source>
</reference>
<dbReference type="GO" id="GO:0005337">
    <property type="term" value="F:nucleoside transmembrane transporter activity"/>
    <property type="evidence" value="ECO:0000318"/>
    <property type="project" value="GO_Central"/>
</dbReference>
<dbReference type="VEuPathDB" id="TrichDB:TVAG_053320"/>
<dbReference type="eggNOG" id="KOG1479">
    <property type="taxonomic scope" value="Eukaryota"/>
</dbReference>
<dbReference type="VEuPathDB" id="TrichDB:TVAGG3_0754970"/>
<evidence type="ECO:0000256" key="7">
    <source>
        <dbReference type="SAM" id="MobiDB-lite"/>
    </source>
</evidence>
<dbReference type="RefSeq" id="XP_001318231.1">
    <property type="nucleotide sequence ID" value="XM_001318196.1"/>
</dbReference>
<evidence type="ECO:0000313" key="9">
    <source>
        <dbReference type="EMBL" id="EAY06008.1"/>
    </source>
</evidence>
<evidence type="ECO:0000256" key="4">
    <source>
        <dbReference type="ARBA" id="ARBA00022692"/>
    </source>
</evidence>
<feature type="transmembrane region" description="Helical" evidence="8">
    <location>
        <begin position="393"/>
        <end position="414"/>
    </location>
</feature>
<dbReference type="Pfam" id="PF01733">
    <property type="entry name" value="Nucleoside_tran"/>
    <property type="match status" value="1"/>
</dbReference>
<keyword evidence="6 8" id="KW-0472">Membrane</keyword>
<dbReference type="Proteomes" id="UP000001542">
    <property type="component" value="Unassembled WGS sequence"/>
</dbReference>
<dbReference type="GO" id="GO:0005886">
    <property type="term" value="C:plasma membrane"/>
    <property type="evidence" value="ECO:0000318"/>
    <property type="project" value="GO_Central"/>
</dbReference>
<accession>A2EMT5</accession>
<organism evidence="9 10">
    <name type="scientific">Trichomonas vaginalis (strain ATCC PRA-98 / G3)</name>
    <dbReference type="NCBI Taxonomy" id="412133"/>
    <lineage>
        <taxon>Eukaryota</taxon>
        <taxon>Metamonada</taxon>
        <taxon>Parabasalia</taxon>
        <taxon>Trichomonadida</taxon>
        <taxon>Trichomonadidae</taxon>
        <taxon>Trichomonas</taxon>
    </lineage>
</organism>
<feature type="transmembrane region" description="Helical" evidence="8">
    <location>
        <begin position="153"/>
        <end position="176"/>
    </location>
</feature>
<dbReference type="InterPro" id="IPR036259">
    <property type="entry name" value="MFS_trans_sf"/>
</dbReference>
<feature type="transmembrane region" description="Helical" evidence="8">
    <location>
        <begin position="298"/>
        <end position="317"/>
    </location>
</feature>
<feature type="transmembrane region" description="Helical" evidence="8">
    <location>
        <begin position="53"/>
        <end position="75"/>
    </location>
</feature>
<keyword evidence="4 8" id="KW-0812">Transmembrane</keyword>
<feature type="compositionally biased region" description="Basic and acidic residues" evidence="7">
    <location>
        <begin position="15"/>
        <end position="45"/>
    </location>
</feature>
<dbReference type="STRING" id="5722.A2EMT5"/>
<evidence type="ECO:0000256" key="3">
    <source>
        <dbReference type="ARBA" id="ARBA00022448"/>
    </source>
</evidence>
<dbReference type="SUPFAM" id="SSF103473">
    <property type="entry name" value="MFS general substrate transporter"/>
    <property type="match status" value="1"/>
</dbReference>
<feature type="transmembrane region" description="Helical" evidence="8">
    <location>
        <begin position="357"/>
        <end position="381"/>
    </location>
</feature>
<dbReference type="SMR" id="A2EMT5"/>
<reference evidence="9" key="1">
    <citation type="submission" date="2006-10" db="EMBL/GenBank/DDBJ databases">
        <authorList>
            <person name="Amadeo P."/>
            <person name="Zhao Q."/>
            <person name="Wortman J."/>
            <person name="Fraser-Liggett C."/>
            <person name="Carlton J."/>
        </authorList>
    </citation>
    <scope>NUCLEOTIDE SEQUENCE</scope>
    <source>
        <strain evidence="9">G3</strain>
    </source>
</reference>
<keyword evidence="10" id="KW-1185">Reference proteome</keyword>
<feature type="region of interest" description="Disordered" evidence="7">
    <location>
        <begin position="1"/>
        <end position="45"/>
    </location>
</feature>
<keyword evidence="3" id="KW-0813">Transport</keyword>
<evidence type="ECO:0000256" key="8">
    <source>
        <dbReference type="SAM" id="Phobius"/>
    </source>
</evidence>
<dbReference type="EMBL" id="DS113434">
    <property type="protein sequence ID" value="EAY06008.1"/>
    <property type="molecule type" value="Genomic_DNA"/>
</dbReference>
<evidence type="ECO:0000256" key="6">
    <source>
        <dbReference type="ARBA" id="ARBA00023136"/>
    </source>
</evidence>
<keyword evidence="5 8" id="KW-1133">Transmembrane helix</keyword>
<comment type="similarity">
    <text evidence="2">Belongs to the SLC29A/ENT transporter (TC 2.A.57) family.</text>
</comment>
<evidence type="ECO:0000256" key="1">
    <source>
        <dbReference type="ARBA" id="ARBA00004141"/>
    </source>
</evidence>
<feature type="transmembrane region" description="Helical" evidence="8">
    <location>
        <begin position="95"/>
        <end position="114"/>
    </location>
</feature>
<evidence type="ECO:0000256" key="5">
    <source>
        <dbReference type="ARBA" id="ARBA00022989"/>
    </source>
</evidence>
<feature type="transmembrane region" description="Helical" evidence="8">
    <location>
        <begin position="123"/>
        <end position="141"/>
    </location>
</feature>
<dbReference type="InParanoid" id="A2EMT5"/>
<dbReference type="PANTHER" id="PTHR10332:SF10">
    <property type="entry name" value="EQUILIBRATIVE NUCLEOSIDE TRANSPORTER 4"/>
    <property type="match status" value="1"/>
</dbReference>
<protein>
    <submittedName>
        <fullName evidence="9">Nucleoside transporter family protein</fullName>
    </submittedName>
</protein>
<evidence type="ECO:0000313" key="10">
    <source>
        <dbReference type="Proteomes" id="UP000001542"/>
    </source>
</evidence>
<name>A2EMT5_TRIV3</name>
<evidence type="ECO:0000256" key="2">
    <source>
        <dbReference type="ARBA" id="ARBA00007965"/>
    </source>
</evidence>
<feature type="transmembrane region" description="Helical" evidence="8">
    <location>
        <begin position="211"/>
        <end position="231"/>
    </location>
</feature>
<gene>
    <name evidence="9" type="ORF">TVAG_053320</name>
</gene>
<feature type="transmembrane region" description="Helical" evidence="8">
    <location>
        <begin position="264"/>
        <end position="286"/>
    </location>
</feature>
<dbReference type="InterPro" id="IPR002259">
    <property type="entry name" value="Eqnu_transpt"/>
</dbReference>
<dbReference type="KEGG" id="tva:4763879"/>